<feature type="compositionally biased region" description="Basic residues" evidence="1">
    <location>
        <begin position="72"/>
        <end position="99"/>
    </location>
</feature>
<feature type="compositionally biased region" description="Basic and acidic residues" evidence="1">
    <location>
        <begin position="54"/>
        <end position="71"/>
    </location>
</feature>
<feature type="region of interest" description="Disordered" evidence="1">
    <location>
        <begin position="48"/>
        <end position="99"/>
    </location>
</feature>
<gene>
    <name evidence="2" type="ORF">LSP00402_LOCUS12340</name>
</gene>
<protein>
    <recommendedName>
        <fullName evidence="3">EF-hand domain-containing protein</fullName>
    </recommendedName>
</protein>
<name>A0A7S2TTR8_9EUKA</name>
<reference evidence="2" key="1">
    <citation type="submission" date="2021-01" db="EMBL/GenBank/DDBJ databases">
        <authorList>
            <person name="Corre E."/>
            <person name="Pelletier E."/>
            <person name="Niang G."/>
            <person name="Scheremetjew M."/>
            <person name="Finn R."/>
            <person name="Kale V."/>
            <person name="Holt S."/>
            <person name="Cochrane G."/>
            <person name="Meng A."/>
            <person name="Brown T."/>
            <person name="Cohen L."/>
        </authorList>
    </citation>
    <scope>NUCLEOTIDE SEQUENCE</scope>
    <source>
        <strain evidence="2">CCMP622</strain>
    </source>
</reference>
<evidence type="ECO:0000313" key="2">
    <source>
        <dbReference type="EMBL" id="CAD9768360.1"/>
    </source>
</evidence>
<accession>A0A7S2TTR8</accession>
<dbReference type="AlphaFoldDB" id="A0A7S2TTR8"/>
<proteinExistence type="predicted"/>
<organism evidence="2">
    <name type="scientific">Lotharella oceanica</name>
    <dbReference type="NCBI Taxonomy" id="641309"/>
    <lineage>
        <taxon>Eukaryota</taxon>
        <taxon>Sar</taxon>
        <taxon>Rhizaria</taxon>
        <taxon>Cercozoa</taxon>
        <taxon>Chlorarachniophyceae</taxon>
        <taxon>Lotharella</taxon>
    </lineage>
</organism>
<sequence length="99" mass="10984">MGKSRAAKRQCTVDPVNIIKAQDLNNDGTVTRREEKISKKLTKKGLKVKNIKSSKLDKNNDGRVSRSEAAGKKAKALRKTPSKPTRSSKRLAALARRKK</sequence>
<dbReference type="EMBL" id="HBHP01019869">
    <property type="protein sequence ID" value="CAD9768360.1"/>
    <property type="molecule type" value="Transcribed_RNA"/>
</dbReference>
<evidence type="ECO:0000256" key="1">
    <source>
        <dbReference type="SAM" id="MobiDB-lite"/>
    </source>
</evidence>
<evidence type="ECO:0008006" key="3">
    <source>
        <dbReference type="Google" id="ProtNLM"/>
    </source>
</evidence>
<dbReference type="Gene3D" id="1.10.238.10">
    <property type="entry name" value="EF-hand"/>
    <property type="match status" value="1"/>
</dbReference>